<dbReference type="AlphaFoldDB" id="A0A5N0THG2"/>
<dbReference type="Gene3D" id="2.60.40.10">
    <property type="entry name" value="Immunoglobulins"/>
    <property type="match status" value="2"/>
</dbReference>
<dbReference type="PROSITE" id="PS50853">
    <property type="entry name" value="FN3"/>
    <property type="match status" value="2"/>
</dbReference>
<dbReference type="PANTHER" id="PTHR41775">
    <property type="entry name" value="SECRETED PROTEIN-RELATED"/>
    <property type="match status" value="1"/>
</dbReference>
<dbReference type="CDD" id="cd00063">
    <property type="entry name" value="FN3"/>
    <property type="match status" value="2"/>
</dbReference>
<evidence type="ECO:0000259" key="3">
    <source>
        <dbReference type="PROSITE" id="PS50853"/>
    </source>
</evidence>
<feature type="region of interest" description="Disordered" evidence="1">
    <location>
        <begin position="644"/>
        <end position="688"/>
    </location>
</feature>
<gene>
    <name evidence="4" type="ORF">F3N42_05870</name>
</gene>
<sequence>MSRTVSARLRAGLLVFACTFVSGTAFAAPASPKPFQEVQPDGSVITLYVRGDEHFNWMEDTQGYTVVRNGRWFEYGQRGASGRVNPNGLVVGRDNPRAAGLGKRVMPSAAVRGQSALRVNGQVVNQPGSAAPDAIAPLGTVKNLVVLIRFADHVGRSLPSVSDMDVLFNSIGGDPSLAPTGSIRDVYFENSYGQLDLVSDINPGIGGWITVSQSEAYYANGNSGDSTLWQALREALDDLDDVIDFGDYDTDNDGRIDSIAFIHSGYGAEWGGSDAYGASQANRIWSHRWAIQPQWNSNDGVSVYDYHISPGVWGTSGSAIGRIGVIAHETGHFFGLPDLYDTSGSGEGIGSWGLMANSWDFNGSQLCPPHFSPWSKTNLGWYTPTVISDPGEYTLRQAESFPDVYRIDQGFPSNEYLLVENRQDAGFDCSIPQGGLVIWHIDNEAGYNTEGFPGQSGWPANGNHYRVAVLQADGDYDLERSNNRGDSTDAHHAAGVDAIGPGPGNHPNTDTYQDGIIASTGITISDISASSASMTFCLNGCAPPVPPADPSGFSASAASASRIDLAWSDNADNENGYRLERSPNGSSGWSVIASLGANTSGYSDTGLAASTTYFYRVAAFNGAGDSAYAGGSATTDAPPPFVDYTAVSQSNSEGSVSGGIGATHDDDGNAQSITEQQSGGNPRKRRSSLSHTWVFDIEAGNSTTLTANAWSGGSSDNDDFQFQWSADGSSYTNAFVVSSTNSANTQVAALPGGLSGSVWVRVIDTDNSQGNSAQDTVHVDQLVIRVDNTPVTPPVAPSGLGTSAVAHDRVDIGWTDNAGDETGYEVQRANGGGFSTVATLGANTTAWSDTGVSAETTYSYRVRALKGAETSAWSNTASATTPEAPAQTLSLSANGFKVKGRQQVDLNWSGSTAASVDIYRDGSLLTTTANDGFHNDNIGAKGGATYQYQVCNAGTSTCSGTVTVVF</sequence>
<dbReference type="InterPro" id="IPR013783">
    <property type="entry name" value="Ig-like_fold"/>
</dbReference>
<keyword evidence="4" id="KW-0482">Metalloprotease</keyword>
<reference evidence="4 5" key="1">
    <citation type="submission" date="2019-09" db="EMBL/GenBank/DDBJ databases">
        <title>Wenzhouxiangella sp. Genome sequencing and assembly.</title>
        <authorList>
            <person name="Zhang R."/>
        </authorList>
    </citation>
    <scope>NUCLEOTIDE SEQUENCE [LARGE SCALE GENOMIC DNA]</scope>
    <source>
        <strain evidence="4 5">W260</strain>
    </source>
</reference>
<organism evidence="4 5">
    <name type="scientific">Marinihelvus fidelis</name>
    <dbReference type="NCBI Taxonomy" id="2613842"/>
    <lineage>
        <taxon>Bacteria</taxon>
        <taxon>Pseudomonadati</taxon>
        <taxon>Pseudomonadota</taxon>
        <taxon>Gammaproteobacteria</taxon>
        <taxon>Chromatiales</taxon>
        <taxon>Wenzhouxiangellaceae</taxon>
        <taxon>Marinihelvus</taxon>
    </lineage>
</organism>
<feature type="compositionally biased region" description="Polar residues" evidence="1">
    <location>
        <begin position="669"/>
        <end position="680"/>
    </location>
</feature>
<dbReference type="Proteomes" id="UP000325372">
    <property type="component" value="Unassembled WGS sequence"/>
</dbReference>
<dbReference type="RefSeq" id="WP_150863461.1">
    <property type="nucleotide sequence ID" value="NZ_VYXP01000003.1"/>
</dbReference>
<evidence type="ECO:0000256" key="2">
    <source>
        <dbReference type="SAM" id="SignalP"/>
    </source>
</evidence>
<evidence type="ECO:0000313" key="5">
    <source>
        <dbReference type="Proteomes" id="UP000325372"/>
    </source>
</evidence>
<dbReference type="SUPFAM" id="SSF49265">
    <property type="entry name" value="Fibronectin type III"/>
    <property type="match status" value="1"/>
</dbReference>
<keyword evidence="5" id="KW-1185">Reference proteome</keyword>
<evidence type="ECO:0000256" key="1">
    <source>
        <dbReference type="SAM" id="MobiDB-lite"/>
    </source>
</evidence>
<dbReference type="Pfam" id="PF00041">
    <property type="entry name" value="fn3"/>
    <property type="match status" value="1"/>
</dbReference>
<dbReference type="InterPro" id="IPR036116">
    <property type="entry name" value="FN3_sf"/>
</dbReference>
<keyword evidence="4" id="KW-0378">Hydrolase</keyword>
<protein>
    <submittedName>
        <fullName evidence="4">M6 family metalloprotease domain-containing protein</fullName>
    </submittedName>
</protein>
<dbReference type="NCBIfam" id="TIGR03296">
    <property type="entry name" value="M6dom_TIGR03296"/>
    <property type="match status" value="1"/>
</dbReference>
<feature type="signal peptide" evidence="2">
    <location>
        <begin position="1"/>
        <end position="27"/>
    </location>
</feature>
<dbReference type="SUPFAM" id="SSF55486">
    <property type="entry name" value="Metalloproteases ('zincins'), catalytic domain"/>
    <property type="match status" value="1"/>
</dbReference>
<dbReference type="InterPro" id="IPR008757">
    <property type="entry name" value="Peptidase_M6-like_domain"/>
</dbReference>
<feature type="chain" id="PRO_5024322352" evidence="2">
    <location>
        <begin position="28"/>
        <end position="966"/>
    </location>
</feature>
<dbReference type="GO" id="GO:0006508">
    <property type="term" value="P:proteolysis"/>
    <property type="evidence" value="ECO:0007669"/>
    <property type="project" value="UniProtKB-KW"/>
</dbReference>
<dbReference type="Pfam" id="PF05547">
    <property type="entry name" value="Peptidase_M6"/>
    <property type="match status" value="1"/>
</dbReference>
<dbReference type="InterPro" id="IPR003961">
    <property type="entry name" value="FN3_dom"/>
</dbReference>
<dbReference type="SMART" id="SM00060">
    <property type="entry name" value="FN3"/>
    <property type="match status" value="2"/>
</dbReference>
<dbReference type="EMBL" id="VYXP01000003">
    <property type="protein sequence ID" value="KAA9132739.1"/>
    <property type="molecule type" value="Genomic_DNA"/>
</dbReference>
<dbReference type="PANTHER" id="PTHR41775:SF1">
    <property type="entry name" value="PEPTIDASE M6-LIKE DOMAIN-CONTAINING PROTEIN"/>
    <property type="match status" value="1"/>
</dbReference>
<feature type="domain" description="Fibronectin type-III" evidence="3">
    <location>
        <begin position="546"/>
        <end position="640"/>
    </location>
</feature>
<feature type="compositionally biased region" description="Polar residues" evidence="1">
    <location>
        <begin position="646"/>
        <end position="655"/>
    </location>
</feature>
<dbReference type="GO" id="GO:0008237">
    <property type="term" value="F:metallopeptidase activity"/>
    <property type="evidence" value="ECO:0007669"/>
    <property type="project" value="UniProtKB-KW"/>
</dbReference>
<comment type="caution">
    <text evidence="4">The sequence shown here is derived from an EMBL/GenBank/DDBJ whole genome shotgun (WGS) entry which is preliminary data.</text>
</comment>
<feature type="domain" description="Fibronectin type-III" evidence="3">
    <location>
        <begin position="796"/>
        <end position="884"/>
    </location>
</feature>
<accession>A0A5N0THG2</accession>
<keyword evidence="2" id="KW-0732">Signal</keyword>
<proteinExistence type="predicted"/>
<name>A0A5N0THG2_9GAMM</name>
<evidence type="ECO:0000313" key="4">
    <source>
        <dbReference type="EMBL" id="KAA9132739.1"/>
    </source>
</evidence>
<keyword evidence="4" id="KW-0645">Protease</keyword>